<dbReference type="Proteomes" id="UP000266188">
    <property type="component" value="Unassembled WGS sequence"/>
</dbReference>
<comment type="caution">
    <text evidence="1">The sequence shown here is derived from an EMBL/GenBank/DDBJ whole genome shotgun (WGS) entry which is preliminary data.</text>
</comment>
<dbReference type="EMBL" id="MVGC01001963">
    <property type="protein sequence ID" value="RJE16981.1"/>
    <property type="molecule type" value="Genomic_DNA"/>
</dbReference>
<gene>
    <name evidence="1" type="ORF">PHISCL_10682</name>
</gene>
<organism evidence="1 2">
    <name type="scientific">Aspergillus sclerotialis</name>
    <dbReference type="NCBI Taxonomy" id="2070753"/>
    <lineage>
        <taxon>Eukaryota</taxon>
        <taxon>Fungi</taxon>
        <taxon>Dikarya</taxon>
        <taxon>Ascomycota</taxon>
        <taxon>Pezizomycotina</taxon>
        <taxon>Eurotiomycetes</taxon>
        <taxon>Eurotiomycetidae</taxon>
        <taxon>Eurotiales</taxon>
        <taxon>Aspergillaceae</taxon>
        <taxon>Aspergillus</taxon>
        <taxon>Aspergillus subgen. Polypaecilum</taxon>
    </lineage>
</organism>
<accession>A0A3A2ZIB4</accession>
<proteinExistence type="predicted"/>
<evidence type="ECO:0000313" key="1">
    <source>
        <dbReference type="EMBL" id="RJE16981.1"/>
    </source>
</evidence>
<dbReference type="STRING" id="2070753.A0A3A2ZIB4"/>
<dbReference type="AlphaFoldDB" id="A0A3A2ZIB4"/>
<feature type="non-terminal residue" evidence="1">
    <location>
        <position position="1"/>
    </location>
</feature>
<name>A0A3A2ZIB4_9EURO</name>
<protein>
    <submittedName>
        <fullName evidence="1">Uncharacterized protein</fullName>
    </submittedName>
</protein>
<sequence>TREDVVPPIALSKLADNPVNNQPGWNFTQDVRNREMLSPTNERGDRWLLDRILTALWLREQFVEIGATNSQVIWHQKAVADYLSRVDRFLERLLLLVHLTGGQPGRATELLSLRHSNTVQGRHRNMFMEHGL</sequence>
<keyword evidence="2" id="KW-1185">Reference proteome</keyword>
<feature type="non-terminal residue" evidence="1">
    <location>
        <position position="132"/>
    </location>
</feature>
<evidence type="ECO:0000313" key="2">
    <source>
        <dbReference type="Proteomes" id="UP000266188"/>
    </source>
</evidence>
<reference evidence="2" key="1">
    <citation type="submission" date="2017-02" db="EMBL/GenBank/DDBJ databases">
        <authorList>
            <person name="Tafer H."/>
            <person name="Lopandic K."/>
        </authorList>
    </citation>
    <scope>NUCLEOTIDE SEQUENCE [LARGE SCALE GENOMIC DNA]</scope>
    <source>
        <strain evidence="2">CBS 366.77</strain>
    </source>
</reference>
<dbReference type="OrthoDB" id="4489538at2759"/>